<proteinExistence type="inferred from homology"/>
<reference evidence="2" key="1">
    <citation type="submission" date="2021-02" db="EMBL/GenBank/DDBJ databases">
        <authorList>
            <person name="Nowell W R."/>
        </authorList>
    </citation>
    <scope>NUCLEOTIDE SEQUENCE</scope>
</reference>
<sequence>WLYDLGGESNFDIDPAVVRNLFSTAYDTKPSLDVPIKIVQMTRIPPELREGVHDTMIAGSKEEKPTFSKTVLFYK</sequence>
<dbReference type="GO" id="GO:0045815">
    <property type="term" value="P:transcription initiation-coupled chromatin remodeling"/>
    <property type="evidence" value="ECO:0007669"/>
    <property type="project" value="TreeGrafter"/>
</dbReference>
<feature type="non-terminal residue" evidence="2">
    <location>
        <position position="1"/>
    </location>
</feature>
<dbReference type="PANTHER" id="PTHR46449">
    <property type="entry name" value="ZGC:158260"/>
    <property type="match status" value="1"/>
</dbReference>
<protein>
    <submittedName>
        <fullName evidence="2">Uncharacterized protein</fullName>
    </submittedName>
</protein>
<gene>
    <name evidence="2" type="ORF">OKA104_LOCUS49635</name>
</gene>
<dbReference type="GO" id="GO:0000785">
    <property type="term" value="C:chromatin"/>
    <property type="evidence" value="ECO:0007669"/>
    <property type="project" value="TreeGrafter"/>
</dbReference>
<dbReference type="PANTHER" id="PTHR46449:SF5">
    <property type="entry name" value="FAMILY WITH SEQUENCE SIMILARITY 47 MEMBER E"/>
    <property type="match status" value="1"/>
</dbReference>
<dbReference type="EMBL" id="CAJOAY010023551">
    <property type="protein sequence ID" value="CAF4367049.1"/>
    <property type="molecule type" value="Genomic_DNA"/>
</dbReference>
<comment type="caution">
    <text evidence="2">The sequence shown here is derived from an EMBL/GenBank/DDBJ whole genome shotgun (WGS) entry which is preliminary data.</text>
</comment>
<dbReference type="InterPro" id="IPR032743">
    <property type="entry name" value="FAM47"/>
</dbReference>
<comment type="similarity">
    <text evidence="1">Belongs to the FAM47 family.</text>
</comment>
<evidence type="ECO:0000256" key="1">
    <source>
        <dbReference type="ARBA" id="ARBA00005277"/>
    </source>
</evidence>
<organism evidence="2 3">
    <name type="scientific">Adineta steineri</name>
    <dbReference type="NCBI Taxonomy" id="433720"/>
    <lineage>
        <taxon>Eukaryota</taxon>
        <taxon>Metazoa</taxon>
        <taxon>Spiralia</taxon>
        <taxon>Gnathifera</taxon>
        <taxon>Rotifera</taxon>
        <taxon>Eurotatoria</taxon>
        <taxon>Bdelloidea</taxon>
        <taxon>Adinetida</taxon>
        <taxon>Adinetidae</taxon>
        <taxon>Adineta</taxon>
    </lineage>
</organism>
<dbReference type="Proteomes" id="UP000663881">
    <property type="component" value="Unassembled WGS sequence"/>
</dbReference>
<dbReference type="AlphaFoldDB" id="A0A820M395"/>
<name>A0A820M395_9BILA</name>
<evidence type="ECO:0000313" key="3">
    <source>
        <dbReference type="Proteomes" id="UP000663881"/>
    </source>
</evidence>
<evidence type="ECO:0000313" key="2">
    <source>
        <dbReference type="EMBL" id="CAF4367049.1"/>
    </source>
</evidence>
<accession>A0A820M395</accession>